<dbReference type="SUPFAM" id="SSF57716">
    <property type="entry name" value="Glucocorticoid receptor-like (DNA-binding domain)"/>
    <property type="match status" value="1"/>
</dbReference>
<reference evidence="12" key="2">
    <citation type="submission" date="2020-05" db="UniProtKB">
        <authorList>
            <consortium name="EnsemblMetazoa"/>
        </authorList>
    </citation>
    <scope>IDENTIFICATION</scope>
    <source>
        <strain evidence="12">Epiroticus2</strain>
    </source>
</reference>
<feature type="domain" description="ZAD" evidence="11">
    <location>
        <begin position="11"/>
        <end position="86"/>
    </location>
</feature>
<evidence type="ECO:0000256" key="4">
    <source>
        <dbReference type="ARBA" id="ARBA00022833"/>
    </source>
</evidence>
<organism evidence="12 13">
    <name type="scientific">Anopheles epiroticus</name>
    <dbReference type="NCBI Taxonomy" id="199890"/>
    <lineage>
        <taxon>Eukaryota</taxon>
        <taxon>Metazoa</taxon>
        <taxon>Ecdysozoa</taxon>
        <taxon>Arthropoda</taxon>
        <taxon>Hexapoda</taxon>
        <taxon>Insecta</taxon>
        <taxon>Pterygota</taxon>
        <taxon>Neoptera</taxon>
        <taxon>Endopterygota</taxon>
        <taxon>Diptera</taxon>
        <taxon>Nematocera</taxon>
        <taxon>Culicoidea</taxon>
        <taxon>Culicidae</taxon>
        <taxon>Anophelinae</taxon>
        <taxon>Anopheles</taxon>
    </lineage>
</organism>
<dbReference type="Pfam" id="PF07776">
    <property type="entry name" value="zf-AD"/>
    <property type="match status" value="1"/>
</dbReference>
<dbReference type="PROSITE" id="PS50157">
    <property type="entry name" value="ZINC_FINGER_C2H2_2"/>
    <property type="match status" value="3"/>
</dbReference>
<dbReference type="GO" id="GO:0001817">
    <property type="term" value="P:regulation of cytokine production"/>
    <property type="evidence" value="ECO:0007669"/>
    <property type="project" value="TreeGrafter"/>
</dbReference>
<dbReference type="SUPFAM" id="SSF57667">
    <property type="entry name" value="beta-beta-alpha zinc fingers"/>
    <property type="match status" value="2"/>
</dbReference>
<feature type="binding site" evidence="9">
    <location>
        <position position="62"/>
    </location>
    <ligand>
        <name>Zn(2+)</name>
        <dbReference type="ChEBI" id="CHEBI:29105"/>
    </ligand>
</feature>
<evidence type="ECO:0000256" key="2">
    <source>
        <dbReference type="ARBA" id="ARBA00022723"/>
    </source>
</evidence>
<name>A0A182P534_9DIPT</name>
<feature type="domain" description="C2H2-type" evidence="10">
    <location>
        <begin position="324"/>
        <end position="352"/>
    </location>
</feature>
<keyword evidence="13" id="KW-1185">Reference proteome</keyword>
<dbReference type="PANTHER" id="PTHR24399:SF23">
    <property type="entry name" value="C2H2-TYPE DOMAIN-CONTAINING PROTEIN"/>
    <property type="match status" value="1"/>
</dbReference>
<keyword evidence="7" id="KW-0539">Nucleus</keyword>
<dbReference type="PANTHER" id="PTHR24399">
    <property type="entry name" value="ZINC FINGER AND BTB DOMAIN-CONTAINING"/>
    <property type="match status" value="1"/>
</dbReference>
<evidence type="ECO:0000313" key="13">
    <source>
        <dbReference type="Proteomes" id="UP000075885"/>
    </source>
</evidence>
<keyword evidence="5" id="KW-0805">Transcription regulation</keyword>
<dbReference type="GO" id="GO:0002682">
    <property type="term" value="P:regulation of immune system process"/>
    <property type="evidence" value="ECO:0007669"/>
    <property type="project" value="TreeGrafter"/>
</dbReference>
<dbReference type="VEuPathDB" id="VectorBase:AEPI002021"/>
<keyword evidence="4 9" id="KW-0862">Zinc</keyword>
<dbReference type="Proteomes" id="UP000075885">
    <property type="component" value="Unassembled WGS sequence"/>
</dbReference>
<keyword evidence="6" id="KW-0804">Transcription</keyword>
<dbReference type="STRING" id="199890.A0A182P534"/>
<dbReference type="SMART" id="SM00355">
    <property type="entry name" value="ZnF_C2H2"/>
    <property type="match status" value="4"/>
</dbReference>
<dbReference type="InterPro" id="IPR013087">
    <property type="entry name" value="Znf_C2H2_type"/>
</dbReference>
<evidence type="ECO:0000256" key="3">
    <source>
        <dbReference type="ARBA" id="ARBA00022737"/>
    </source>
</evidence>
<dbReference type="Pfam" id="PF00096">
    <property type="entry name" value="zf-C2H2"/>
    <property type="match status" value="1"/>
</dbReference>
<dbReference type="PROSITE" id="PS51915">
    <property type="entry name" value="ZAD"/>
    <property type="match status" value="1"/>
</dbReference>
<dbReference type="GO" id="GO:0001227">
    <property type="term" value="F:DNA-binding transcription repressor activity, RNA polymerase II-specific"/>
    <property type="evidence" value="ECO:0007669"/>
    <property type="project" value="TreeGrafter"/>
</dbReference>
<dbReference type="EnsemblMetazoa" id="AEPI002021-RA">
    <property type="protein sequence ID" value="AEPI002021-PA"/>
    <property type="gene ID" value="AEPI002021"/>
</dbReference>
<evidence type="ECO:0008006" key="14">
    <source>
        <dbReference type="Google" id="ProtNLM"/>
    </source>
</evidence>
<keyword evidence="8" id="KW-0863">Zinc-finger</keyword>
<dbReference type="SMART" id="SM00868">
    <property type="entry name" value="zf-AD"/>
    <property type="match status" value="1"/>
</dbReference>
<feature type="domain" description="C2H2-type" evidence="10">
    <location>
        <begin position="295"/>
        <end position="322"/>
    </location>
</feature>
<sequence>MAFAVPLEFAKICRFCLCEEEGKLIPIEKLQDFEVTIEDIVRFTGIQINDSNKASYAVCSECTNKLKTSAAFRSFCLQNDTLFHDLCVMLVTSGQETHYEFDGTVAWTESSNILPHNGMVCGVLNPPPEAIHLNDLFKKPEPTVEVFALSEAPMQTTNVLNDNENIQHSHTFSTTSTVEELIFDNDELFAYSANSTIPGEILFDDDVLWDSPCFLDWEDSFNPPPPPDVPYVYVKGKRKQHLCDICGIMVGHVRRHYMNHSEEPLYACPHCPVKMKQKANIAQHIQQVHLKQPTKTCEVCGKGFVHHKTYRYHMLSHEGEGKTFECQDCLKTFTNAIYLRDHINRLHNVARPERIQKPRR</sequence>
<evidence type="ECO:0000256" key="5">
    <source>
        <dbReference type="ARBA" id="ARBA00023015"/>
    </source>
</evidence>
<keyword evidence="3" id="KW-0677">Repeat</keyword>
<dbReference type="GO" id="GO:0005654">
    <property type="term" value="C:nucleoplasm"/>
    <property type="evidence" value="ECO:0007669"/>
    <property type="project" value="TreeGrafter"/>
</dbReference>
<evidence type="ECO:0000256" key="8">
    <source>
        <dbReference type="PROSITE-ProRule" id="PRU00042"/>
    </source>
</evidence>
<dbReference type="Gene3D" id="3.40.1800.20">
    <property type="match status" value="1"/>
</dbReference>
<protein>
    <recommendedName>
        <fullName evidence="14">C2H2-type domain-containing protein</fullName>
    </recommendedName>
</protein>
<dbReference type="Gene3D" id="3.30.160.60">
    <property type="entry name" value="Classic Zinc Finger"/>
    <property type="match status" value="2"/>
</dbReference>
<dbReference type="PROSITE" id="PS00028">
    <property type="entry name" value="ZINC_FINGER_C2H2_1"/>
    <property type="match status" value="3"/>
</dbReference>
<evidence type="ECO:0000256" key="1">
    <source>
        <dbReference type="ARBA" id="ARBA00004123"/>
    </source>
</evidence>
<dbReference type="AlphaFoldDB" id="A0A182P534"/>
<evidence type="ECO:0000259" key="10">
    <source>
        <dbReference type="PROSITE" id="PS50157"/>
    </source>
</evidence>
<reference evidence="13" key="1">
    <citation type="submission" date="2013-03" db="EMBL/GenBank/DDBJ databases">
        <title>The Genome Sequence of Anopheles epiroticus epiroticus2.</title>
        <authorList>
            <consortium name="The Broad Institute Genomics Platform"/>
            <person name="Neafsey D.E."/>
            <person name="Howell P."/>
            <person name="Walker B."/>
            <person name="Young S.K."/>
            <person name="Zeng Q."/>
            <person name="Gargeya S."/>
            <person name="Fitzgerald M."/>
            <person name="Haas B."/>
            <person name="Abouelleil A."/>
            <person name="Allen A.W."/>
            <person name="Alvarado L."/>
            <person name="Arachchi H.M."/>
            <person name="Berlin A.M."/>
            <person name="Chapman S.B."/>
            <person name="Gainer-Dewar J."/>
            <person name="Goldberg J."/>
            <person name="Griggs A."/>
            <person name="Gujja S."/>
            <person name="Hansen M."/>
            <person name="Howarth C."/>
            <person name="Imamovic A."/>
            <person name="Ireland A."/>
            <person name="Larimer J."/>
            <person name="McCowan C."/>
            <person name="Murphy C."/>
            <person name="Pearson M."/>
            <person name="Poon T.W."/>
            <person name="Priest M."/>
            <person name="Roberts A."/>
            <person name="Saif S."/>
            <person name="Shea T."/>
            <person name="Sisk P."/>
            <person name="Sykes S."/>
            <person name="Wortman J."/>
            <person name="Nusbaum C."/>
            <person name="Birren B."/>
        </authorList>
    </citation>
    <scope>NUCLEOTIDE SEQUENCE [LARGE SCALE GENOMIC DNA]</scope>
    <source>
        <strain evidence="13">Epiroticus2</strain>
    </source>
</reference>
<accession>A0A182P534</accession>
<feature type="domain" description="C2H2-type" evidence="10">
    <location>
        <begin position="266"/>
        <end position="294"/>
    </location>
</feature>
<evidence type="ECO:0000256" key="6">
    <source>
        <dbReference type="ARBA" id="ARBA00023163"/>
    </source>
</evidence>
<feature type="binding site" evidence="9">
    <location>
        <position position="59"/>
    </location>
    <ligand>
        <name>Zn(2+)</name>
        <dbReference type="ChEBI" id="CHEBI:29105"/>
    </ligand>
</feature>
<dbReference type="GO" id="GO:0008270">
    <property type="term" value="F:zinc ion binding"/>
    <property type="evidence" value="ECO:0007669"/>
    <property type="project" value="UniProtKB-UniRule"/>
</dbReference>
<dbReference type="InterPro" id="IPR012934">
    <property type="entry name" value="Znf_AD"/>
</dbReference>
<dbReference type="InterPro" id="IPR036236">
    <property type="entry name" value="Znf_C2H2_sf"/>
</dbReference>
<comment type="subcellular location">
    <subcellularLocation>
        <location evidence="1">Nucleus</location>
    </subcellularLocation>
</comment>
<evidence type="ECO:0000256" key="9">
    <source>
        <dbReference type="PROSITE-ProRule" id="PRU01263"/>
    </source>
</evidence>
<evidence type="ECO:0000313" key="12">
    <source>
        <dbReference type="EnsemblMetazoa" id="AEPI002021-PA"/>
    </source>
</evidence>
<keyword evidence="2 9" id="KW-0479">Metal-binding</keyword>
<proteinExistence type="predicted"/>
<feature type="binding site" evidence="9">
    <location>
        <position position="13"/>
    </location>
    <ligand>
        <name>Zn(2+)</name>
        <dbReference type="ChEBI" id="CHEBI:29105"/>
    </ligand>
</feature>
<dbReference type="GO" id="GO:0000978">
    <property type="term" value="F:RNA polymerase II cis-regulatory region sequence-specific DNA binding"/>
    <property type="evidence" value="ECO:0007669"/>
    <property type="project" value="TreeGrafter"/>
</dbReference>
<feature type="binding site" evidence="9">
    <location>
        <position position="16"/>
    </location>
    <ligand>
        <name>Zn(2+)</name>
        <dbReference type="ChEBI" id="CHEBI:29105"/>
    </ligand>
</feature>
<evidence type="ECO:0000256" key="7">
    <source>
        <dbReference type="ARBA" id="ARBA00023242"/>
    </source>
</evidence>
<evidence type="ECO:0000259" key="11">
    <source>
        <dbReference type="PROSITE" id="PS51915"/>
    </source>
</evidence>